<dbReference type="AlphaFoldDB" id="A0A2T0GT54"/>
<feature type="transmembrane region" description="Helical" evidence="1">
    <location>
        <begin position="149"/>
        <end position="169"/>
    </location>
</feature>
<dbReference type="Proteomes" id="UP000239352">
    <property type="component" value="Unassembled WGS sequence"/>
</dbReference>
<feature type="transmembrane region" description="Helical" evidence="1">
    <location>
        <begin position="117"/>
        <end position="137"/>
    </location>
</feature>
<keyword evidence="3" id="KW-1185">Reference proteome</keyword>
<accession>A0A2T0GT54</accession>
<sequence>MFPVLVPGLLILAAALSQTSEMWSWRHQVWIHTSAKFHEEPLILAAPVAAAGAAYYAGRLTDASRIFAQPNSPRNDGQLVTRHLLTLCGFFTGAYVVGMVPMVVLTALRAPTGGPHVLVMLVGVLAVVAATSVGYTAGVLTGTAWISPLMLVLGFLAIQLNGFSQGLFLPAVPVTHGIASLGEVPNTPVLLYRIAFLVLLSTATVIVAVRSLSRPRRWKIPSLLSVGLVGALVFTILVPLSGSSPKLYADAANPPRTCRTVSGVEYCVHSGHRARLDTIVSAARAVYEQYGSVPERASRVRDASLGESTRTDGVTPARVTMHASNPPTMLTRSVQNSVAFRLVGTGACRQRYPERKQPARSGALVNSSHPADIATELAYWLLGRAEKTAELPPRFGAVPAFEGSDPQEVRAWIAEHERQIATCTLESGP</sequence>
<protein>
    <submittedName>
        <fullName evidence="2">Uncharacterized protein</fullName>
    </submittedName>
</protein>
<evidence type="ECO:0000313" key="3">
    <source>
        <dbReference type="Proteomes" id="UP000239352"/>
    </source>
</evidence>
<keyword evidence="1" id="KW-1133">Transmembrane helix</keyword>
<dbReference type="InParanoid" id="A0A2T0GT54"/>
<proteinExistence type="predicted"/>
<feature type="transmembrane region" description="Helical" evidence="1">
    <location>
        <begin position="41"/>
        <end position="58"/>
    </location>
</feature>
<keyword evidence="1" id="KW-0812">Transmembrane</keyword>
<feature type="transmembrane region" description="Helical" evidence="1">
    <location>
        <begin position="79"/>
        <end position="105"/>
    </location>
</feature>
<feature type="transmembrane region" description="Helical" evidence="1">
    <location>
        <begin position="221"/>
        <end position="240"/>
    </location>
</feature>
<keyword evidence="1" id="KW-0472">Membrane</keyword>
<evidence type="ECO:0000313" key="2">
    <source>
        <dbReference type="EMBL" id="PRW62296.1"/>
    </source>
</evidence>
<name>A0A2T0GT54_ACTMO</name>
<evidence type="ECO:0000256" key="1">
    <source>
        <dbReference type="SAM" id="Phobius"/>
    </source>
</evidence>
<gene>
    <name evidence="2" type="ORF">CEP50_16310</name>
</gene>
<comment type="caution">
    <text evidence="2">The sequence shown here is derived from an EMBL/GenBank/DDBJ whole genome shotgun (WGS) entry which is preliminary data.</text>
</comment>
<feature type="transmembrane region" description="Helical" evidence="1">
    <location>
        <begin position="189"/>
        <end position="209"/>
    </location>
</feature>
<organism evidence="2 3">
    <name type="scientific">Actinopolyspora mortivallis</name>
    <dbReference type="NCBI Taxonomy" id="33906"/>
    <lineage>
        <taxon>Bacteria</taxon>
        <taxon>Bacillati</taxon>
        <taxon>Actinomycetota</taxon>
        <taxon>Actinomycetes</taxon>
        <taxon>Actinopolysporales</taxon>
        <taxon>Actinopolysporaceae</taxon>
        <taxon>Actinopolyspora</taxon>
    </lineage>
</organism>
<dbReference type="EMBL" id="PVSR01000036">
    <property type="protein sequence ID" value="PRW62296.1"/>
    <property type="molecule type" value="Genomic_DNA"/>
</dbReference>
<reference evidence="2 3" key="1">
    <citation type="submission" date="2018-03" db="EMBL/GenBank/DDBJ databases">
        <title>Actinopolyspora mortivallis from Sahara, screening for active biomolecules.</title>
        <authorList>
            <person name="Selama O."/>
            <person name="Wellington E.M.H."/>
            <person name="Hacene H."/>
        </authorList>
    </citation>
    <scope>NUCLEOTIDE SEQUENCE [LARGE SCALE GENOMIC DNA]</scope>
    <source>
        <strain evidence="2 3">M5A</strain>
    </source>
</reference>